<dbReference type="PANTHER" id="PTHR37483">
    <property type="entry name" value="UPF0125 PROTEIN RATB"/>
    <property type="match status" value="1"/>
</dbReference>
<evidence type="ECO:0000256" key="2">
    <source>
        <dbReference type="HAMAP-Rule" id="MF_00460"/>
    </source>
</evidence>
<dbReference type="NCBIfam" id="NF002490">
    <property type="entry name" value="PRK01777.1"/>
    <property type="match status" value="1"/>
</dbReference>
<dbReference type="SUPFAM" id="SSF54285">
    <property type="entry name" value="MoaD/ThiS"/>
    <property type="match status" value="1"/>
</dbReference>
<dbReference type="Gene3D" id="3.10.20.280">
    <property type="entry name" value="RnfH-like"/>
    <property type="match status" value="1"/>
</dbReference>
<dbReference type="InterPro" id="IPR005346">
    <property type="entry name" value="RnfH"/>
</dbReference>
<reference evidence="3" key="1">
    <citation type="submission" date="2022-09" db="EMBL/GenBank/DDBJ databases">
        <title>Tahibacter sp. nov., isolated from a fresh water.</title>
        <authorList>
            <person name="Baek J.H."/>
            <person name="Lee J.K."/>
            <person name="Kim J.M."/>
            <person name="Jeon C.O."/>
        </authorList>
    </citation>
    <scope>NUCLEOTIDE SEQUENCE</scope>
    <source>
        <strain evidence="3">W38</strain>
    </source>
</reference>
<dbReference type="Pfam" id="PF03658">
    <property type="entry name" value="Ub-RnfH"/>
    <property type="match status" value="1"/>
</dbReference>
<dbReference type="HAMAP" id="MF_00460">
    <property type="entry name" value="UPF0125_RnfH"/>
    <property type="match status" value="1"/>
</dbReference>
<sequence>MAEQIEVEVVYATPDQLFRRTVSLAEPATVAQAIAESAVTALVPALDLAASRLGVFNRPATLETVLRNGDRVEIYRPLIANPKEVRRQRARK</sequence>
<name>A0ABY6BBA7_9GAMM</name>
<dbReference type="EMBL" id="CP104694">
    <property type="protein sequence ID" value="UXI66425.1"/>
    <property type="molecule type" value="Genomic_DNA"/>
</dbReference>
<comment type="similarity">
    <text evidence="1 2">Belongs to the UPF0125 (RnfH) family.</text>
</comment>
<protein>
    <recommendedName>
        <fullName evidence="2">UPF0125 protein N4264_16930</fullName>
    </recommendedName>
</protein>
<dbReference type="InterPro" id="IPR016155">
    <property type="entry name" value="Mopterin_synth/thiamin_S_b"/>
</dbReference>
<dbReference type="PANTHER" id="PTHR37483:SF1">
    <property type="entry name" value="UPF0125 PROTEIN RATB"/>
    <property type="match status" value="1"/>
</dbReference>
<dbReference type="Proteomes" id="UP001064632">
    <property type="component" value="Chromosome"/>
</dbReference>
<organism evidence="3 4">
    <name type="scientific">Tahibacter amnicola</name>
    <dbReference type="NCBI Taxonomy" id="2976241"/>
    <lineage>
        <taxon>Bacteria</taxon>
        <taxon>Pseudomonadati</taxon>
        <taxon>Pseudomonadota</taxon>
        <taxon>Gammaproteobacteria</taxon>
        <taxon>Lysobacterales</taxon>
        <taxon>Rhodanobacteraceae</taxon>
        <taxon>Tahibacter</taxon>
    </lineage>
</organism>
<dbReference type="RefSeq" id="WP_261693409.1">
    <property type="nucleotide sequence ID" value="NZ_CP104694.1"/>
</dbReference>
<evidence type="ECO:0000313" key="4">
    <source>
        <dbReference type="Proteomes" id="UP001064632"/>
    </source>
</evidence>
<dbReference type="InterPro" id="IPR037021">
    <property type="entry name" value="RnfH_sf"/>
</dbReference>
<accession>A0ABY6BBA7</accession>
<proteinExistence type="inferred from homology"/>
<evidence type="ECO:0000256" key="1">
    <source>
        <dbReference type="ARBA" id="ARBA00010645"/>
    </source>
</evidence>
<evidence type="ECO:0000313" key="3">
    <source>
        <dbReference type="EMBL" id="UXI66425.1"/>
    </source>
</evidence>
<keyword evidence="4" id="KW-1185">Reference proteome</keyword>
<gene>
    <name evidence="3" type="ORF">N4264_16930</name>
</gene>